<proteinExistence type="predicted"/>
<feature type="region of interest" description="Disordered" evidence="1">
    <location>
        <begin position="215"/>
        <end position="234"/>
    </location>
</feature>
<organism evidence="2 3">
    <name type="scientific">Sclerotinia sclerotiorum (strain ATCC 18683 / 1980 / Ss-1)</name>
    <name type="common">White mold</name>
    <name type="synonym">Whetzelinia sclerotiorum</name>
    <dbReference type="NCBI Taxonomy" id="665079"/>
    <lineage>
        <taxon>Eukaryota</taxon>
        <taxon>Fungi</taxon>
        <taxon>Dikarya</taxon>
        <taxon>Ascomycota</taxon>
        <taxon>Pezizomycotina</taxon>
        <taxon>Leotiomycetes</taxon>
        <taxon>Helotiales</taxon>
        <taxon>Sclerotiniaceae</taxon>
        <taxon>Sclerotinia</taxon>
    </lineage>
</organism>
<sequence>MLPYCPTTRNPFIGDNPPQEEYSNSPGIGSRQHNLRPSNHHKAFGNGPATYYAQYYSANSHSQYTQHHATTGERSPFYQQPITANELNPQQPHLYFPNGPNATYPPRHLVYTPEFFSYFDPHGLQPKDYANFPLFELSRHELRSQLNSIGREIGLQTVGSTTTASKYATYLGNPEFLMLYLFLAQGGQVYFVKLPPPSPGNSIFTFPTTPSFSSTLPIRQNTSKRGRDSRKGFRSSCRKLNTVDTNDYVPDFTPLTSIDVTPNNDSSPGFSRQQVPSKKHVTIEFGDAVSVCLNLDKPPGGRREPVETAGYPFPVLDGESLQKLIAHEKSQKSAISSTISSTASNVSSMFSPSVETTPNRPLHALVPTRPLAPEPLLLPHSTCFIRCDPDQGIRICILPEIMENSEITWIDLPGIWIHTTKQKLPEGAFVMGFADWIYSEQWISALYQEVLINESLRGCEQDYAKSGHVWEASGIVSGYKDAYMESTSDLEGNTKSVRRTIQYPSGDDLGVNWSASEAENTRTKLANKREISVKWEREVRESTWPWYLWRQFGLSRGWIKEPEEFGDRMRNKDDVEGLRRIITHGCSPVGYEDMDEALDGESIADFRTWWRIRHKCFGGPKWEGL</sequence>
<dbReference type="AlphaFoldDB" id="A0A1D9QHQ0"/>
<dbReference type="EMBL" id="CP017825">
    <property type="protein sequence ID" value="APA14409.1"/>
    <property type="molecule type" value="Genomic_DNA"/>
</dbReference>
<accession>A0A1D9QHQ0</accession>
<dbReference type="OrthoDB" id="3537606at2759"/>
<evidence type="ECO:0000313" key="3">
    <source>
        <dbReference type="Proteomes" id="UP000177798"/>
    </source>
</evidence>
<dbReference type="VEuPathDB" id="FungiDB:sscle_12g091790"/>
<reference evidence="3" key="1">
    <citation type="journal article" date="2017" name="Genome Biol. Evol.">
        <title>The complete genome sequence of the phytopathogenic fungus Sclerotinia sclerotiorum reveals insights into the genome architecture of broad host range pathogens.</title>
        <authorList>
            <person name="Derbyshire M."/>
            <person name="Denton-Giles M."/>
            <person name="Hegedus D."/>
            <person name="Seifbarghy S."/>
            <person name="Rollins J."/>
            <person name="van Kan J."/>
            <person name="Seidl M.F."/>
            <person name="Faino L."/>
            <person name="Mbengue M."/>
            <person name="Navaud O."/>
            <person name="Raffaele S."/>
            <person name="Hammond-Kosack K."/>
            <person name="Heard S."/>
            <person name="Oliver R."/>
        </authorList>
    </citation>
    <scope>NUCLEOTIDE SEQUENCE [LARGE SCALE GENOMIC DNA]</scope>
    <source>
        <strain evidence="3">ATCC 18683 / 1980 / Ss-1</strain>
    </source>
</reference>
<name>A0A1D9QHQ0_SCLS1</name>
<gene>
    <name evidence="2" type="ORF">sscle_12g091790</name>
</gene>
<evidence type="ECO:0000256" key="1">
    <source>
        <dbReference type="SAM" id="MobiDB-lite"/>
    </source>
</evidence>
<protein>
    <submittedName>
        <fullName evidence="2">Uncharacterized protein</fullName>
    </submittedName>
</protein>
<dbReference type="Proteomes" id="UP000177798">
    <property type="component" value="Chromosome 12"/>
</dbReference>
<feature type="region of interest" description="Disordered" evidence="1">
    <location>
        <begin position="1"/>
        <end position="44"/>
    </location>
</feature>
<feature type="compositionally biased region" description="Polar residues" evidence="1">
    <location>
        <begin position="21"/>
        <end position="37"/>
    </location>
</feature>
<evidence type="ECO:0000313" key="2">
    <source>
        <dbReference type="EMBL" id="APA14409.1"/>
    </source>
</evidence>